<dbReference type="EMBL" id="JALHLF010000263">
    <property type="protein sequence ID" value="MCJ2185171.1"/>
    <property type="molecule type" value="Genomic_DNA"/>
</dbReference>
<dbReference type="Proteomes" id="UP001162881">
    <property type="component" value="Unassembled WGS sequence"/>
</dbReference>
<reference evidence="1" key="1">
    <citation type="submission" date="2022-03" db="EMBL/GenBank/DDBJ databases">
        <title>Identification of a novel bacterium isolated from mangrove sediments.</title>
        <authorList>
            <person name="Pan X."/>
        </authorList>
    </citation>
    <scope>NUCLEOTIDE SEQUENCE</scope>
    <source>
        <strain evidence="1">B1949</strain>
    </source>
</reference>
<accession>A0ABT0BJD7</accession>
<comment type="caution">
    <text evidence="1">The sequence shown here is derived from an EMBL/GenBank/DDBJ whole genome shotgun (WGS) entry which is preliminary data.</text>
</comment>
<organism evidence="1 2">
    <name type="scientific">Novosphingobium organovorum</name>
    <dbReference type="NCBI Taxonomy" id="2930092"/>
    <lineage>
        <taxon>Bacteria</taxon>
        <taxon>Pseudomonadati</taxon>
        <taxon>Pseudomonadota</taxon>
        <taxon>Alphaproteobacteria</taxon>
        <taxon>Sphingomonadales</taxon>
        <taxon>Sphingomonadaceae</taxon>
        <taxon>Novosphingobium</taxon>
    </lineage>
</organism>
<keyword evidence="2" id="KW-1185">Reference proteome</keyword>
<name>A0ABT0BJD7_9SPHN</name>
<evidence type="ECO:0000313" key="2">
    <source>
        <dbReference type="Proteomes" id="UP001162881"/>
    </source>
</evidence>
<proteinExistence type="predicted"/>
<evidence type="ECO:0000313" key="1">
    <source>
        <dbReference type="EMBL" id="MCJ2185171.1"/>
    </source>
</evidence>
<feature type="non-terminal residue" evidence="1">
    <location>
        <position position="1"/>
    </location>
</feature>
<gene>
    <name evidence="1" type="ORF">MTR62_21140</name>
</gene>
<sequence length="171" mass="19189">AMPIAQFENSDETPLTLTVQPWGDHYIVPHLAVAGIRYSLRPSADDRSYTEVAKGSVEFWCNADTYECEIVYPSVFRQLSWDICVNGGWCGGIVDGNPTTVDDLLPRTGRISARKFAELTMVADGWPNDEQLEEKYLRWLQAKFVQHVGANSVDAEEFLRDIEQPFGNASS</sequence>
<dbReference type="RefSeq" id="WP_244024646.1">
    <property type="nucleotide sequence ID" value="NZ_JALHLF010000263.1"/>
</dbReference>
<protein>
    <submittedName>
        <fullName evidence="1">Uncharacterized protein</fullName>
    </submittedName>
</protein>